<dbReference type="AlphaFoldDB" id="A0A4P6DX76"/>
<proteinExistence type="predicted"/>
<dbReference type="Gene3D" id="1.10.1220.10">
    <property type="entry name" value="Met repressor-like"/>
    <property type="match status" value="1"/>
</dbReference>
<accession>A0A4P6DX76</accession>
<reference evidence="1 2" key="1">
    <citation type="submission" date="2019-01" db="EMBL/GenBank/DDBJ databases">
        <title>Complete genome sequence of Bifidobacterium gallinarum CACC 514.</title>
        <authorList>
            <person name="Jung M."/>
        </authorList>
    </citation>
    <scope>NUCLEOTIDE SEQUENCE [LARGE SCALE GENOMIC DNA]</scope>
    <source>
        <strain evidence="1 2">CACC 514</strain>
    </source>
</reference>
<dbReference type="GO" id="GO:0006355">
    <property type="term" value="P:regulation of DNA-templated transcription"/>
    <property type="evidence" value="ECO:0007669"/>
    <property type="project" value="InterPro"/>
</dbReference>
<name>A0A4P6DX76_9BIFI</name>
<sequence>MQAYRPAARVADVGSIGDVFRAEPSEEWVKTSVSLRRDTRRLAKTYAVEHDMKLQELIDRALTAYMEGSV</sequence>
<dbReference type="EMBL" id="CP035464">
    <property type="protein sequence ID" value="QAY33877.1"/>
    <property type="molecule type" value="Genomic_DNA"/>
</dbReference>
<evidence type="ECO:0000313" key="1">
    <source>
        <dbReference type="EMBL" id="QAY33877.1"/>
    </source>
</evidence>
<gene>
    <name evidence="1" type="ORF">ESN35_05895</name>
</gene>
<dbReference type="Proteomes" id="UP000293589">
    <property type="component" value="Chromosome"/>
</dbReference>
<evidence type="ECO:0000313" key="2">
    <source>
        <dbReference type="Proteomes" id="UP000293589"/>
    </source>
</evidence>
<dbReference type="InterPro" id="IPR013321">
    <property type="entry name" value="Arc_rbn_hlx_hlx"/>
</dbReference>
<protein>
    <submittedName>
        <fullName evidence="1">Uncharacterized protein</fullName>
    </submittedName>
</protein>
<dbReference type="KEGG" id="bgx:ESN35_05895"/>
<organism evidence="1 2">
    <name type="scientific">Bifidobacterium pullorum subsp. gallinarum</name>
    <dbReference type="NCBI Taxonomy" id="78344"/>
    <lineage>
        <taxon>Bacteria</taxon>
        <taxon>Bacillati</taxon>
        <taxon>Actinomycetota</taxon>
        <taxon>Actinomycetes</taxon>
        <taxon>Bifidobacteriales</taxon>
        <taxon>Bifidobacteriaceae</taxon>
        <taxon>Bifidobacterium</taxon>
    </lineage>
</organism>